<dbReference type="InterPro" id="IPR014001">
    <property type="entry name" value="Helicase_ATP-bd"/>
</dbReference>
<dbReference type="GO" id="GO:0006281">
    <property type="term" value="P:DNA repair"/>
    <property type="evidence" value="ECO:0007669"/>
    <property type="project" value="UniProtKB-KW"/>
</dbReference>
<dbReference type="PROSITE" id="PS51192">
    <property type="entry name" value="HELICASE_ATP_BIND_1"/>
    <property type="match status" value="1"/>
</dbReference>
<comment type="similarity">
    <text evidence="3">Belongs to the helicase family. RecQ subfamily.</text>
</comment>
<dbReference type="SUPFAM" id="SSF52540">
    <property type="entry name" value="P-loop containing nucleoside triphosphate hydrolases"/>
    <property type="match status" value="2"/>
</dbReference>
<dbReference type="Gene3D" id="3.40.50.300">
    <property type="entry name" value="P-loop containing nucleotide triphosphate hydrolases"/>
    <property type="match status" value="2"/>
</dbReference>
<keyword evidence="4" id="KW-0479">Metal-binding</keyword>
<dbReference type="InterPro" id="IPR036388">
    <property type="entry name" value="WH-like_DNA-bd_sf"/>
</dbReference>
<keyword evidence="5" id="KW-0547">Nucleotide-binding</keyword>
<evidence type="ECO:0000256" key="2">
    <source>
        <dbReference type="ARBA" id="ARBA00001947"/>
    </source>
</evidence>
<feature type="domain" description="Helicase C-terminal" evidence="19">
    <location>
        <begin position="238"/>
        <end position="387"/>
    </location>
</feature>
<evidence type="ECO:0000256" key="3">
    <source>
        <dbReference type="ARBA" id="ARBA00005446"/>
    </source>
</evidence>
<dbReference type="InterPro" id="IPR002121">
    <property type="entry name" value="HRDC_dom"/>
</dbReference>
<dbReference type="GO" id="GO:0009432">
    <property type="term" value="P:SOS response"/>
    <property type="evidence" value="ECO:0007669"/>
    <property type="project" value="UniProtKB-UniRule"/>
</dbReference>
<comment type="caution">
    <text evidence="20">The sequence shown here is derived from an EMBL/GenBank/DDBJ whole genome shotgun (WGS) entry which is preliminary data.</text>
</comment>
<keyword evidence="21" id="KW-1185">Reference proteome</keyword>
<dbReference type="PROSITE" id="PS50967">
    <property type="entry name" value="HRDC"/>
    <property type="match status" value="1"/>
</dbReference>
<dbReference type="Pfam" id="PF00271">
    <property type="entry name" value="Helicase_C"/>
    <property type="match status" value="1"/>
</dbReference>
<dbReference type="SMART" id="SM00341">
    <property type="entry name" value="HRDC"/>
    <property type="match status" value="1"/>
</dbReference>
<evidence type="ECO:0000256" key="16">
    <source>
        <dbReference type="NCBIfam" id="TIGR01389"/>
    </source>
</evidence>
<organism evidence="20 21">
    <name type="scientific">Ciceribacter lividus</name>
    <dbReference type="NCBI Taxonomy" id="1197950"/>
    <lineage>
        <taxon>Bacteria</taxon>
        <taxon>Pseudomonadati</taxon>
        <taxon>Pseudomonadota</taxon>
        <taxon>Alphaproteobacteria</taxon>
        <taxon>Hyphomicrobiales</taxon>
        <taxon>Rhizobiaceae</taxon>
        <taxon>Ciceribacter</taxon>
    </lineage>
</organism>
<dbReference type="GO" id="GO:0046872">
    <property type="term" value="F:metal ion binding"/>
    <property type="evidence" value="ECO:0007669"/>
    <property type="project" value="UniProtKB-KW"/>
</dbReference>
<evidence type="ECO:0000256" key="9">
    <source>
        <dbReference type="ARBA" id="ARBA00022833"/>
    </source>
</evidence>
<dbReference type="CDD" id="cd17920">
    <property type="entry name" value="DEXHc_RecQ"/>
    <property type="match status" value="1"/>
</dbReference>
<dbReference type="InterPro" id="IPR010997">
    <property type="entry name" value="HRDC-like_sf"/>
</dbReference>
<evidence type="ECO:0000256" key="7">
    <source>
        <dbReference type="ARBA" id="ARBA00022801"/>
    </source>
</evidence>
<dbReference type="GO" id="GO:0009378">
    <property type="term" value="F:four-way junction helicase activity"/>
    <property type="evidence" value="ECO:0007669"/>
    <property type="project" value="TreeGrafter"/>
</dbReference>
<dbReference type="GO" id="GO:0043590">
    <property type="term" value="C:bacterial nucleoid"/>
    <property type="evidence" value="ECO:0007669"/>
    <property type="project" value="TreeGrafter"/>
</dbReference>
<dbReference type="AlphaFoldDB" id="A0A6I7HLR2"/>
<dbReference type="GO" id="GO:0030894">
    <property type="term" value="C:replisome"/>
    <property type="evidence" value="ECO:0007669"/>
    <property type="project" value="TreeGrafter"/>
</dbReference>
<evidence type="ECO:0000256" key="5">
    <source>
        <dbReference type="ARBA" id="ARBA00022741"/>
    </source>
</evidence>
<dbReference type="Gene3D" id="1.10.10.10">
    <property type="entry name" value="Winged helix-like DNA-binding domain superfamily/Winged helix DNA-binding domain"/>
    <property type="match status" value="1"/>
</dbReference>
<evidence type="ECO:0000256" key="11">
    <source>
        <dbReference type="ARBA" id="ARBA00023125"/>
    </source>
</evidence>
<comment type="cofactor">
    <cofactor evidence="1">
        <name>Mg(2+)</name>
        <dbReference type="ChEBI" id="CHEBI:18420"/>
    </cofactor>
</comment>
<reference evidence="20 21" key="1">
    <citation type="submission" date="2018-07" db="EMBL/GenBank/DDBJ databases">
        <title>Genomic Encyclopedia of Type Strains, Phase IV (KMG-IV): sequencing the most valuable type-strain genomes for metagenomic binning, comparative biology and taxonomic classification.</title>
        <authorList>
            <person name="Goeker M."/>
        </authorList>
    </citation>
    <scope>NUCLEOTIDE SEQUENCE [LARGE SCALE GENOMIC DNA]</scope>
    <source>
        <strain evidence="20 21">DSM 25528</strain>
    </source>
</reference>
<dbReference type="GO" id="GO:0005524">
    <property type="term" value="F:ATP binding"/>
    <property type="evidence" value="ECO:0007669"/>
    <property type="project" value="UniProtKB-KW"/>
</dbReference>
<keyword evidence="14" id="KW-0413">Isomerase</keyword>
<name>A0A6I7HLR2_9HYPH</name>
<dbReference type="PANTHER" id="PTHR13710">
    <property type="entry name" value="DNA HELICASE RECQ FAMILY MEMBER"/>
    <property type="match status" value="1"/>
</dbReference>
<gene>
    <name evidence="20" type="ORF">DFR48_1061</name>
</gene>
<dbReference type="InterPro" id="IPR011545">
    <property type="entry name" value="DEAD/DEAH_box_helicase_dom"/>
</dbReference>
<evidence type="ECO:0000256" key="6">
    <source>
        <dbReference type="ARBA" id="ARBA00022763"/>
    </source>
</evidence>
<dbReference type="FunFam" id="3.40.50.300:FF:000156">
    <property type="entry name" value="ATP-dependent DNA helicase recQ"/>
    <property type="match status" value="1"/>
</dbReference>
<dbReference type="Pfam" id="PF00270">
    <property type="entry name" value="DEAD"/>
    <property type="match status" value="1"/>
</dbReference>
<comment type="catalytic activity">
    <reaction evidence="15">
        <text>Couples ATP hydrolysis with the unwinding of duplex DNA by translocating in the 3'-5' direction.</text>
        <dbReference type="EC" id="5.6.2.4"/>
    </reaction>
</comment>
<keyword evidence="10" id="KW-0067">ATP-binding</keyword>
<accession>A0A6I7HLR2</accession>
<keyword evidence="13" id="KW-0234">DNA repair</keyword>
<dbReference type="FunFam" id="3.40.50.300:FF:001389">
    <property type="entry name" value="ATP-dependent DNA helicase RecQ"/>
    <property type="match status" value="1"/>
</dbReference>
<dbReference type="SMART" id="SM00490">
    <property type="entry name" value="HELICc"/>
    <property type="match status" value="1"/>
</dbReference>
<dbReference type="EMBL" id="QPIX01000006">
    <property type="protein sequence ID" value="RCW23879.1"/>
    <property type="molecule type" value="Genomic_DNA"/>
</dbReference>
<dbReference type="Proteomes" id="UP000252582">
    <property type="component" value="Unassembled WGS sequence"/>
</dbReference>
<dbReference type="GO" id="GO:0003677">
    <property type="term" value="F:DNA binding"/>
    <property type="evidence" value="ECO:0007669"/>
    <property type="project" value="UniProtKB-KW"/>
</dbReference>
<dbReference type="SMART" id="SM00487">
    <property type="entry name" value="DEXDc"/>
    <property type="match status" value="1"/>
</dbReference>
<dbReference type="InterPro" id="IPR004589">
    <property type="entry name" value="DNA_helicase_ATP-dep_RecQ"/>
</dbReference>
<dbReference type="EC" id="5.6.2.4" evidence="16"/>
<evidence type="ECO:0000259" key="18">
    <source>
        <dbReference type="PROSITE" id="PS51192"/>
    </source>
</evidence>
<evidence type="ECO:0000256" key="10">
    <source>
        <dbReference type="ARBA" id="ARBA00022840"/>
    </source>
</evidence>
<dbReference type="GO" id="GO:0005737">
    <property type="term" value="C:cytoplasm"/>
    <property type="evidence" value="ECO:0007669"/>
    <property type="project" value="TreeGrafter"/>
</dbReference>
<dbReference type="InterPro" id="IPR027417">
    <property type="entry name" value="P-loop_NTPase"/>
</dbReference>
<dbReference type="Pfam" id="PF16124">
    <property type="entry name" value="RecQ_Zn_bind"/>
    <property type="match status" value="1"/>
</dbReference>
<evidence type="ECO:0000256" key="8">
    <source>
        <dbReference type="ARBA" id="ARBA00022806"/>
    </source>
</evidence>
<dbReference type="GO" id="GO:0006310">
    <property type="term" value="P:DNA recombination"/>
    <property type="evidence" value="ECO:0007669"/>
    <property type="project" value="UniProtKB-UniRule"/>
</dbReference>
<dbReference type="GO" id="GO:0006260">
    <property type="term" value="P:DNA replication"/>
    <property type="evidence" value="ECO:0007669"/>
    <property type="project" value="InterPro"/>
</dbReference>
<protein>
    <recommendedName>
        <fullName evidence="16">DNA helicase RecQ</fullName>
        <ecNumber evidence="16">5.6.2.4</ecNumber>
    </recommendedName>
</protein>
<dbReference type="InterPro" id="IPR001650">
    <property type="entry name" value="Helicase_C-like"/>
</dbReference>
<dbReference type="NCBIfam" id="TIGR01389">
    <property type="entry name" value="recQ"/>
    <property type="match status" value="1"/>
</dbReference>
<dbReference type="NCBIfam" id="TIGR00614">
    <property type="entry name" value="recQ_fam"/>
    <property type="match status" value="1"/>
</dbReference>
<dbReference type="GO" id="GO:0043138">
    <property type="term" value="F:3'-5' DNA helicase activity"/>
    <property type="evidence" value="ECO:0007669"/>
    <property type="project" value="UniProtKB-EC"/>
</dbReference>
<proteinExistence type="inferred from homology"/>
<dbReference type="Gene3D" id="1.10.150.80">
    <property type="entry name" value="HRDC domain"/>
    <property type="match status" value="1"/>
</dbReference>
<evidence type="ECO:0000259" key="17">
    <source>
        <dbReference type="PROSITE" id="PS50967"/>
    </source>
</evidence>
<dbReference type="SMART" id="SM00956">
    <property type="entry name" value="RQC"/>
    <property type="match status" value="1"/>
</dbReference>
<dbReference type="InterPro" id="IPR018982">
    <property type="entry name" value="RQC_domain"/>
</dbReference>
<dbReference type="InterPro" id="IPR006293">
    <property type="entry name" value="DNA_helicase_ATP-dep_RecQ_bac"/>
</dbReference>
<evidence type="ECO:0000256" key="13">
    <source>
        <dbReference type="ARBA" id="ARBA00023204"/>
    </source>
</evidence>
<dbReference type="InterPro" id="IPR032284">
    <property type="entry name" value="RecQ_Zn-bd"/>
</dbReference>
<evidence type="ECO:0000256" key="12">
    <source>
        <dbReference type="ARBA" id="ARBA00023172"/>
    </source>
</evidence>
<dbReference type="Pfam" id="PF00570">
    <property type="entry name" value="HRDC"/>
    <property type="match status" value="1"/>
</dbReference>
<sequence length="625" mass="69116">MDKRHAMHASNQRSATTTLFDAVSAENPVDVLRRVWGYPAFRGKQADVIRHVMAGKDALVLFPTGKGKSLCFQLPGVCLPGVTVVISPLVALMRDQVEELKALGIAAECLWSQQSEEESRAVRARLRAGQIKLIYVTPERVVLPGFAGLFGDVPISLIAIDECHCVSSWGHNFRKDYLGLGKLKELYPGVPRIALTATADPHTRDDIIRQLQLDDAAVFGDSFDRPNISYHIAERDNARSQLVRFLQRHEGSSGIVYCLSRRKVEETAAWLNDHGIKARPYHAGMDPAVKAENQDAFRMEEDLCLVATVAFGMGINKPNVRYVAHLDLPSSVEGYYQETGRAGRDGLPSEAFMIYGMQDIVQRQRMIDEGDATDEIKRIERAKLSALLGICETAGCRRKAILSHFGEAAPDRCGNCDTCNNPVETWDGSESSIKALAAVYRTGERFGTAHVIDVLLGKDTERTRKFAHDQLAVFGVGKELPAHAWQSIFRQLLALGYIRVAHDEYGALKLEPAAHRVFKKEVAVILRRDAVDTVRKRERGKPVVTATRARLTDEDETLFQALRAERLAISKSLGVAPYVVFPDTTLISFATARPKTEQEMLSISGVGATKFARYGEKFMAIIAGG</sequence>
<feature type="domain" description="HRDC" evidence="17">
    <location>
        <begin position="552"/>
        <end position="625"/>
    </location>
</feature>
<evidence type="ECO:0000259" key="19">
    <source>
        <dbReference type="PROSITE" id="PS51194"/>
    </source>
</evidence>
<keyword evidence="7" id="KW-0378">Hydrolase</keyword>
<dbReference type="Pfam" id="PF09382">
    <property type="entry name" value="RQC"/>
    <property type="match status" value="1"/>
</dbReference>
<dbReference type="PANTHER" id="PTHR13710:SF105">
    <property type="entry name" value="ATP-DEPENDENT DNA HELICASE Q1"/>
    <property type="match status" value="1"/>
</dbReference>
<evidence type="ECO:0000256" key="15">
    <source>
        <dbReference type="ARBA" id="ARBA00034617"/>
    </source>
</evidence>
<dbReference type="SUPFAM" id="SSF47819">
    <property type="entry name" value="HRDC-like"/>
    <property type="match status" value="1"/>
</dbReference>
<dbReference type="GO" id="GO:0016787">
    <property type="term" value="F:hydrolase activity"/>
    <property type="evidence" value="ECO:0007669"/>
    <property type="project" value="UniProtKB-KW"/>
</dbReference>
<keyword evidence="9" id="KW-0862">Zinc</keyword>
<evidence type="ECO:0000256" key="14">
    <source>
        <dbReference type="ARBA" id="ARBA00023235"/>
    </source>
</evidence>
<feature type="domain" description="Helicase ATP-binding" evidence="18">
    <location>
        <begin position="49"/>
        <end position="217"/>
    </location>
</feature>
<dbReference type="PROSITE" id="PS51194">
    <property type="entry name" value="HELICASE_CTER"/>
    <property type="match status" value="1"/>
</dbReference>
<keyword evidence="12" id="KW-0233">DNA recombination</keyword>
<keyword evidence="6" id="KW-0227">DNA damage</keyword>
<dbReference type="InterPro" id="IPR044876">
    <property type="entry name" value="HRDC_dom_sf"/>
</dbReference>
<keyword evidence="11" id="KW-0238">DNA-binding</keyword>
<keyword evidence="8 20" id="KW-0347">Helicase</keyword>
<evidence type="ECO:0000313" key="21">
    <source>
        <dbReference type="Proteomes" id="UP000252582"/>
    </source>
</evidence>
<evidence type="ECO:0000256" key="1">
    <source>
        <dbReference type="ARBA" id="ARBA00001946"/>
    </source>
</evidence>
<evidence type="ECO:0000256" key="4">
    <source>
        <dbReference type="ARBA" id="ARBA00022723"/>
    </source>
</evidence>
<evidence type="ECO:0000313" key="20">
    <source>
        <dbReference type="EMBL" id="RCW23879.1"/>
    </source>
</evidence>
<comment type="cofactor">
    <cofactor evidence="2">
        <name>Zn(2+)</name>
        <dbReference type="ChEBI" id="CHEBI:29105"/>
    </cofactor>
</comment>